<keyword evidence="1" id="KW-0378">Hydrolase</keyword>
<dbReference type="PANTHER" id="PTHR43316">
    <property type="entry name" value="HYDROLASE, HALOACID DELAHOGENASE-RELATED"/>
    <property type="match status" value="1"/>
</dbReference>
<sequence length="228" mass="25296">MRQLRAEGIKPMLFGYAWIETAEREYTYLSISSTPGYTPFLKVFAPLFYRVLWLSGISEPREFASDEDEDIMMGSFSTLQLRPGASACISHLRAHGFRVWCYTAGDVSTVAAYFADAGIEMPVRNLLSCDMYGVGKPDKESYTPVLELLKKENGDGDGDGGRGGEEVEEGGRSFGSLQRICGMLARRENLGMFKMFKGAWCSRFFGEMDVMADSLLEMAKMVVVKAGS</sequence>
<dbReference type="Gene3D" id="3.40.50.1000">
    <property type="entry name" value="HAD superfamily/HAD-like"/>
    <property type="match status" value="1"/>
</dbReference>
<dbReference type="InterPro" id="IPR051540">
    <property type="entry name" value="S-2-haloacid_dehalogenase"/>
</dbReference>
<comment type="caution">
    <text evidence="3">The sequence shown here is derived from an EMBL/GenBank/DDBJ whole genome shotgun (WGS) entry which is preliminary data.</text>
</comment>
<dbReference type="GO" id="GO:0016787">
    <property type="term" value="F:hydrolase activity"/>
    <property type="evidence" value="ECO:0007669"/>
    <property type="project" value="UniProtKB-KW"/>
</dbReference>
<organism evidence="3 4">
    <name type="scientific">Lachnellula subtilissima</name>
    <dbReference type="NCBI Taxonomy" id="602034"/>
    <lineage>
        <taxon>Eukaryota</taxon>
        <taxon>Fungi</taxon>
        <taxon>Dikarya</taxon>
        <taxon>Ascomycota</taxon>
        <taxon>Pezizomycotina</taxon>
        <taxon>Leotiomycetes</taxon>
        <taxon>Helotiales</taxon>
        <taxon>Lachnaceae</taxon>
        <taxon>Lachnellula</taxon>
    </lineage>
</organism>
<dbReference type="InterPro" id="IPR023214">
    <property type="entry name" value="HAD_sf"/>
</dbReference>
<dbReference type="Pfam" id="PF00702">
    <property type="entry name" value="Hydrolase"/>
    <property type="match status" value="1"/>
</dbReference>
<dbReference type="Proteomes" id="UP000462212">
    <property type="component" value="Unassembled WGS sequence"/>
</dbReference>
<dbReference type="EMBL" id="QGMJ01001641">
    <property type="protein sequence ID" value="TVY31343.1"/>
    <property type="molecule type" value="Genomic_DNA"/>
</dbReference>
<evidence type="ECO:0000313" key="3">
    <source>
        <dbReference type="EMBL" id="TVY31343.1"/>
    </source>
</evidence>
<dbReference type="AlphaFoldDB" id="A0A8H8U4I4"/>
<evidence type="ECO:0000313" key="4">
    <source>
        <dbReference type="Proteomes" id="UP000462212"/>
    </source>
</evidence>
<evidence type="ECO:0000256" key="2">
    <source>
        <dbReference type="SAM" id="MobiDB-lite"/>
    </source>
</evidence>
<dbReference type="OrthoDB" id="2363873at2759"/>
<protein>
    <submittedName>
        <fullName evidence="3">Uncharacterized protein</fullName>
    </submittedName>
</protein>
<gene>
    <name evidence="3" type="ORF">LSUB1_G008480</name>
</gene>
<dbReference type="PANTHER" id="PTHR43316:SF4">
    <property type="entry name" value="ACID DEHALOGENASE, PUTATIVE (AFU_ORTHOLOGUE AFUA_8G05870)-RELATED"/>
    <property type="match status" value="1"/>
</dbReference>
<name>A0A8H8U4I4_9HELO</name>
<dbReference type="InterPro" id="IPR036412">
    <property type="entry name" value="HAD-like_sf"/>
</dbReference>
<keyword evidence="4" id="KW-1185">Reference proteome</keyword>
<dbReference type="SUPFAM" id="SSF56784">
    <property type="entry name" value="HAD-like"/>
    <property type="match status" value="1"/>
</dbReference>
<accession>A0A8H8U4I4</accession>
<proteinExistence type="predicted"/>
<reference evidence="3 4" key="1">
    <citation type="submission" date="2018-05" db="EMBL/GenBank/DDBJ databases">
        <title>Genome sequencing and assembly of the regulated plant pathogen Lachnellula willkommii and related sister species for the development of diagnostic species identification markers.</title>
        <authorList>
            <person name="Giroux E."/>
            <person name="Bilodeau G."/>
        </authorList>
    </citation>
    <scope>NUCLEOTIDE SEQUENCE [LARGE SCALE GENOMIC DNA]</scope>
    <source>
        <strain evidence="3 4">CBS 197.66</strain>
    </source>
</reference>
<feature type="region of interest" description="Disordered" evidence="2">
    <location>
        <begin position="151"/>
        <end position="171"/>
    </location>
</feature>
<evidence type="ECO:0000256" key="1">
    <source>
        <dbReference type="ARBA" id="ARBA00022801"/>
    </source>
</evidence>